<reference evidence="2 3" key="1">
    <citation type="journal article" date="2014" name="Int. J. Syst. Evol. Microbiol.">
        <title>Complete genome sequence of Corynebacterium casei LMG S-19264T (=DSM 44701T), isolated from a smear-ripened cheese.</title>
        <authorList>
            <consortium name="US DOE Joint Genome Institute (JGI-PGF)"/>
            <person name="Walter F."/>
            <person name="Albersmeier A."/>
            <person name="Kalinowski J."/>
            <person name="Ruckert C."/>
        </authorList>
    </citation>
    <scope>NUCLEOTIDE SEQUENCE [LARGE SCALE GENOMIC DNA]</scope>
    <source>
        <strain evidence="2 3">CGMCC 1.12925</strain>
    </source>
</reference>
<evidence type="ECO:0000256" key="1">
    <source>
        <dbReference type="SAM" id="SignalP"/>
    </source>
</evidence>
<dbReference type="EMBL" id="BMGL01000006">
    <property type="protein sequence ID" value="GGE11562.1"/>
    <property type="molecule type" value="Genomic_DNA"/>
</dbReference>
<accession>A0A916ZU20</accession>
<proteinExistence type="predicted"/>
<evidence type="ECO:0000313" key="3">
    <source>
        <dbReference type="Proteomes" id="UP000599688"/>
    </source>
</evidence>
<comment type="caution">
    <text evidence="2">The sequence shown here is derived from an EMBL/GenBank/DDBJ whole genome shotgun (WGS) entry which is preliminary data.</text>
</comment>
<dbReference type="Proteomes" id="UP000599688">
    <property type="component" value="Unassembled WGS sequence"/>
</dbReference>
<dbReference type="AlphaFoldDB" id="A0A916ZU20"/>
<evidence type="ECO:0000313" key="2">
    <source>
        <dbReference type="EMBL" id="GGE11562.1"/>
    </source>
</evidence>
<gene>
    <name evidence="2" type="ORF">GCM10010831_11230</name>
</gene>
<keyword evidence="1" id="KW-0732">Signal</keyword>
<dbReference type="RefSeq" id="WP_229737191.1">
    <property type="nucleotide sequence ID" value="NZ_BMGL01000006.1"/>
</dbReference>
<name>A0A916ZU20_9FLAO</name>
<evidence type="ECO:0008006" key="4">
    <source>
        <dbReference type="Google" id="ProtNLM"/>
    </source>
</evidence>
<protein>
    <recommendedName>
        <fullName evidence="4">YCII-related domain-containing protein</fullName>
    </recommendedName>
</protein>
<keyword evidence="3" id="KW-1185">Reference proteome</keyword>
<dbReference type="Gene3D" id="3.30.70.1060">
    <property type="entry name" value="Dimeric alpha+beta barrel"/>
    <property type="match status" value="1"/>
</dbReference>
<feature type="chain" id="PRO_5037403592" description="YCII-related domain-containing protein" evidence="1">
    <location>
        <begin position="22"/>
        <end position="153"/>
    </location>
</feature>
<organism evidence="2 3">
    <name type="scientific">Psychroflexus salis</name>
    <dbReference type="NCBI Taxonomy" id="1526574"/>
    <lineage>
        <taxon>Bacteria</taxon>
        <taxon>Pseudomonadati</taxon>
        <taxon>Bacteroidota</taxon>
        <taxon>Flavobacteriia</taxon>
        <taxon>Flavobacteriales</taxon>
        <taxon>Flavobacteriaceae</taxon>
        <taxon>Psychroflexus</taxon>
    </lineage>
</organism>
<sequence>MNSLKVYVFTLVVLFAIQLTAQKTNPNYNSELAKELDADAYGMKMYTLVLLHSGKNTDTTETRSLAFASNMKNINRLVENEKLVVAGPVGENDSDLRGIFILSTTNLDEAKSLLKNDAAIQQNYLSAQYFPYYGSATLPNYLKAHDLIWKEKP</sequence>
<feature type="signal peptide" evidence="1">
    <location>
        <begin position="1"/>
        <end position="21"/>
    </location>
</feature>